<gene>
    <name evidence="1" type="ORF">Y1Q_0007165</name>
</gene>
<comment type="caution">
    <text evidence="1">The sequence shown here is derived from an EMBL/GenBank/DDBJ whole genome shotgun (WGS) entry which is preliminary data.</text>
</comment>
<sequence length="116" mass="12925">MNFGAACFLSESETDFIEIADDRDGSSATDMLILHHLRNPLHQGYSPRASGFMLLLNSPQSERVRARSTGSQHLRCLTHAVFKTEDEDFKAGVAAPDTCRKVNREHKEGTVKVHDV</sequence>
<dbReference type="Proteomes" id="UP000050525">
    <property type="component" value="Unassembled WGS sequence"/>
</dbReference>
<organism evidence="1 2">
    <name type="scientific">Alligator mississippiensis</name>
    <name type="common">American alligator</name>
    <dbReference type="NCBI Taxonomy" id="8496"/>
    <lineage>
        <taxon>Eukaryota</taxon>
        <taxon>Metazoa</taxon>
        <taxon>Chordata</taxon>
        <taxon>Craniata</taxon>
        <taxon>Vertebrata</taxon>
        <taxon>Euteleostomi</taxon>
        <taxon>Archelosauria</taxon>
        <taxon>Archosauria</taxon>
        <taxon>Crocodylia</taxon>
        <taxon>Alligatoridae</taxon>
        <taxon>Alligatorinae</taxon>
        <taxon>Alligator</taxon>
    </lineage>
</organism>
<proteinExistence type="predicted"/>
<accession>A0A151N5S6</accession>
<dbReference type="EMBL" id="AKHW03004004">
    <property type="protein sequence ID" value="KYO32176.1"/>
    <property type="molecule type" value="Genomic_DNA"/>
</dbReference>
<reference evidence="1 2" key="1">
    <citation type="journal article" date="2012" name="Genome Biol.">
        <title>Sequencing three crocodilian genomes to illuminate the evolution of archosaurs and amniotes.</title>
        <authorList>
            <person name="St John J.A."/>
            <person name="Braun E.L."/>
            <person name="Isberg S.R."/>
            <person name="Miles L.G."/>
            <person name="Chong A.Y."/>
            <person name="Gongora J."/>
            <person name="Dalzell P."/>
            <person name="Moran C."/>
            <person name="Bed'hom B."/>
            <person name="Abzhanov A."/>
            <person name="Burgess S.C."/>
            <person name="Cooksey A.M."/>
            <person name="Castoe T.A."/>
            <person name="Crawford N.G."/>
            <person name="Densmore L.D."/>
            <person name="Drew J.C."/>
            <person name="Edwards S.V."/>
            <person name="Faircloth B.C."/>
            <person name="Fujita M.K."/>
            <person name="Greenwold M.J."/>
            <person name="Hoffmann F.G."/>
            <person name="Howard J.M."/>
            <person name="Iguchi T."/>
            <person name="Janes D.E."/>
            <person name="Khan S.Y."/>
            <person name="Kohno S."/>
            <person name="de Koning A.J."/>
            <person name="Lance S.L."/>
            <person name="McCarthy F.M."/>
            <person name="McCormack J.E."/>
            <person name="Merchant M.E."/>
            <person name="Peterson D.G."/>
            <person name="Pollock D.D."/>
            <person name="Pourmand N."/>
            <person name="Raney B.J."/>
            <person name="Roessler K.A."/>
            <person name="Sanford J.R."/>
            <person name="Sawyer R.H."/>
            <person name="Schmidt C.J."/>
            <person name="Triplett E.W."/>
            <person name="Tuberville T.D."/>
            <person name="Venegas-Anaya M."/>
            <person name="Howard J.T."/>
            <person name="Jarvis E.D."/>
            <person name="Guillette L.J.Jr."/>
            <person name="Glenn T.C."/>
            <person name="Green R.E."/>
            <person name="Ray D.A."/>
        </authorList>
    </citation>
    <scope>NUCLEOTIDE SEQUENCE [LARGE SCALE GENOMIC DNA]</scope>
    <source>
        <strain evidence="1">KSC_2009_1</strain>
    </source>
</reference>
<keyword evidence="2" id="KW-1185">Reference proteome</keyword>
<name>A0A151N5S6_ALLMI</name>
<dbReference type="AlphaFoldDB" id="A0A151N5S6"/>
<protein>
    <submittedName>
        <fullName evidence="1">Uncharacterized protein</fullName>
    </submittedName>
</protein>
<evidence type="ECO:0000313" key="2">
    <source>
        <dbReference type="Proteomes" id="UP000050525"/>
    </source>
</evidence>
<evidence type="ECO:0000313" key="1">
    <source>
        <dbReference type="EMBL" id="KYO32176.1"/>
    </source>
</evidence>